<reference evidence="20 21" key="1">
    <citation type="journal article" date="2014" name="Gene">
        <title>A comparative genomic analysis of the alkalitolerant soil bacterium Bacillus lehensis G1.</title>
        <authorList>
            <person name="Noor Y.M."/>
            <person name="Samsulrizal N.H."/>
            <person name="Jema'on N.A."/>
            <person name="Low K.O."/>
            <person name="Ramli A.N."/>
            <person name="Alias N.I."/>
            <person name="Damis S.I."/>
            <person name="Fuzi S.F."/>
            <person name="Isa M.N."/>
            <person name="Murad A.M."/>
            <person name="Raih M.F."/>
            <person name="Bakar F.D."/>
            <person name="Najimudin N."/>
            <person name="Mahadi N.M."/>
            <person name="Illias R.M."/>
        </authorList>
    </citation>
    <scope>NUCLEOTIDE SEQUENCE [LARGE SCALE GENOMIC DNA]</scope>
    <source>
        <strain evidence="20 21">G1</strain>
    </source>
</reference>
<evidence type="ECO:0000256" key="12">
    <source>
        <dbReference type="ARBA" id="ARBA00023268"/>
    </source>
</evidence>
<feature type="active site" description="Proton donor" evidence="16">
    <location>
        <position position="52"/>
    </location>
</feature>
<dbReference type="InterPro" id="IPR024072">
    <property type="entry name" value="DHFR-like_dom_sf"/>
</dbReference>
<dbReference type="STRING" id="1246626.BleG1_3868"/>
<feature type="binding site" evidence="17">
    <location>
        <position position="184"/>
    </location>
    <ligand>
        <name>substrate</name>
    </ligand>
</feature>
<feature type="binding site" evidence="17">
    <location>
        <position position="204"/>
    </location>
    <ligand>
        <name>substrate</name>
    </ligand>
</feature>
<dbReference type="AlphaFoldDB" id="A0A060M313"/>
<keyword evidence="12" id="KW-0511">Multifunctional enzyme</keyword>
<organism evidence="20 21">
    <name type="scientific">Shouchella lehensis G1</name>
    <dbReference type="NCBI Taxonomy" id="1246626"/>
    <lineage>
        <taxon>Bacteria</taxon>
        <taxon>Bacillati</taxon>
        <taxon>Bacillota</taxon>
        <taxon>Bacilli</taxon>
        <taxon>Bacillales</taxon>
        <taxon>Bacillaceae</taxon>
        <taxon>Shouchella</taxon>
    </lineage>
</organism>
<accession>A0A060M313</accession>
<comment type="similarity">
    <text evidence="5 15">In the C-terminal section; belongs to the HTP reductase family.</text>
</comment>
<name>A0A060M313_9BACI</name>
<keyword evidence="10 15" id="KW-0521">NADP</keyword>
<comment type="function">
    <text evidence="1 15">Converts 2,5-diamino-6-(ribosylamino)-4(3h)-pyrimidinone 5'-phosphate into 5-amino-6-(ribosylamino)-2,4(1h,3h)-pyrimidinedione 5'-phosphate.</text>
</comment>
<dbReference type="EC" id="1.1.1.193" evidence="15"/>
<keyword evidence="11 15" id="KW-0560">Oxidoreductase</keyword>
<evidence type="ECO:0000256" key="3">
    <source>
        <dbReference type="ARBA" id="ARBA00004910"/>
    </source>
</evidence>
<dbReference type="EC" id="3.5.4.26" evidence="15"/>
<comment type="catalytic activity">
    <reaction evidence="14 15">
        <text>2,5-diamino-6-hydroxy-4-(5-phosphoribosylamino)-pyrimidine + H2O + H(+) = 5-amino-6-(5-phospho-D-ribosylamino)uracil + NH4(+)</text>
        <dbReference type="Rhea" id="RHEA:21868"/>
        <dbReference type="ChEBI" id="CHEBI:15377"/>
        <dbReference type="ChEBI" id="CHEBI:15378"/>
        <dbReference type="ChEBI" id="CHEBI:28938"/>
        <dbReference type="ChEBI" id="CHEBI:58453"/>
        <dbReference type="ChEBI" id="CHEBI:58614"/>
        <dbReference type="EC" id="3.5.4.26"/>
    </reaction>
</comment>
<dbReference type="InterPro" id="IPR002734">
    <property type="entry name" value="RibDG_C"/>
</dbReference>
<proteinExistence type="inferred from homology"/>
<dbReference type="UniPathway" id="UPA00275">
    <property type="reaction ID" value="UER00401"/>
</dbReference>
<evidence type="ECO:0000256" key="14">
    <source>
        <dbReference type="ARBA" id="ARBA00049886"/>
    </source>
</evidence>
<dbReference type="NCBIfam" id="TIGR00326">
    <property type="entry name" value="eubact_ribD"/>
    <property type="match status" value="1"/>
</dbReference>
<evidence type="ECO:0000256" key="17">
    <source>
        <dbReference type="PIRSR" id="PIRSR006769-2"/>
    </source>
</evidence>
<comment type="catalytic activity">
    <reaction evidence="13 15">
        <text>5-amino-6-(5-phospho-D-ribitylamino)uracil + NADP(+) = 5-amino-6-(5-phospho-D-ribosylamino)uracil + NADPH + H(+)</text>
        <dbReference type="Rhea" id="RHEA:17845"/>
        <dbReference type="ChEBI" id="CHEBI:15378"/>
        <dbReference type="ChEBI" id="CHEBI:57783"/>
        <dbReference type="ChEBI" id="CHEBI:58349"/>
        <dbReference type="ChEBI" id="CHEBI:58421"/>
        <dbReference type="ChEBI" id="CHEBI:58453"/>
        <dbReference type="EC" id="1.1.1.193"/>
    </reaction>
</comment>
<dbReference type="eggNOG" id="COG1985">
    <property type="taxonomic scope" value="Bacteria"/>
</dbReference>
<feature type="binding site" evidence="17">
    <location>
        <position position="196"/>
    </location>
    <ligand>
        <name>NADP(+)</name>
        <dbReference type="ChEBI" id="CHEBI:58349"/>
    </ligand>
</feature>
<keyword evidence="8 15" id="KW-0378">Hydrolase</keyword>
<gene>
    <name evidence="20" type="ORF">BleG1_3868</name>
</gene>
<dbReference type="PATRIC" id="fig|1246626.3.peg.3865"/>
<feature type="binding site" evidence="17">
    <location>
        <position position="221"/>
    </location>
    <ligand>
        <name>NADP(+)</name>
        <dbReference type="ChEBI" id="CHEBI:58349"/>
    </ligand>
</feature>
<dbReference type="Pfam" id="PF00383">
    <property type="entry name" value="dCMP_cyt_deam_1"/>
    <property type="match status" value="1"/>
</dbReference>
<feature type="binding site" evidence="17">
    <location>
        <position position="292"/>
    </location>
    <ligand>
        <name>substrate</name>
    </ligand>
</feature>
<dbReference type="Gene3D" id="3.40.430.10">
    <property type="entry name" value="Dihydrofolate Reductase, subunit A"/>
    <property type="match status" value="1"/>
</dbReference>
<dbReference type="NCBIfam" id="TIGR00227">
    <property type="entry name" value="ribD_Cterm"/>
    <property type="match status" value="1"/>
</dbReference>
<dbReference type="InterPro" id="IPR050765">
    <property type="entry name" value="Riboflavin_Biosynth_HTPR"/>
</dbReference>
<keyword evidence="21" id="KW-1185">Reference proteome</keyword>
<keyword evidence="7 15" id="KW-0479">Metal-binding</keyword>
<dbReference type="PANTHER" id="PTHR38011">
    <property type="entry name" value="DIHYDROFOLATE REDUCTASE FAMILY PROTEIN (AFU_ORTHOLOGUE AFUA_8G06820)"/>
    <property type="match status" value="1"/>
</dbReference>
<keyword evidence="9 15" id="KW-0862">Zinc</keyword>
<evidence type="ECO:0000256" key="7">
    <source>
        <dbReference type="ARBA" id="ARBA00022723"/>
    </source>
</evidence>
<feature type="binding site" evidence="17">
    <location>
        <position position="154"/>
    </location>
    <ligand>
        <name>NADP(+)</name>
        <dbReference type="ChEBI" id="CHEBI:58349"/>
    </ligand>
</feature>
<dbReference type="Pfam" id="PF01872">
    <property type="entry name" value="RibD_C"/>
    <property type="match status" value="1"/>
</dbReference>
<comment type="pathway">
    <text evidence="2 15">Cofactor biosynthesis; riboflavin biosynthesis; 5-amino-6-(D-ribitylamino)uracil from GTP: step 2/4.</text>
</comment>
<feature type="binding site" evidence="17">
    <location>
        <position position="170"/>
    </location>
    <ligand>
        <name>NADP(+)</name>
        <dbReference type="ChEBI" id="CHEBI:58349"/>
    </ligand>
</feature>
<evidence type="ECO:0000256" key="13">
    <source>
        <dbReference type="ARBA" id="ARBA00049861"/>
    </source>
</evidence>
<evidence type="ECO:0000256" key="1">
    <source>
        <dbReference type="ARBA" id="ARBA00002151"/>
    </source>
</evidence>
<evidence type="ECO:0000256" key="11">
    <source>
        <dbReference type="ARBA" id="ARBA00023002"/>
    </source>
</evidence>
<dbReference type="Gene3D" id="3.40.140.10">
    <property type="entry name" value="Cytidine Deaminase, domain 2"/>
    <property type="match status" value="1"/>
</dbReference>
<feature type="binding site" evidence="18">
    <location>
        <position position="75"/>
    </location>
    <ligand>
        <name>Zn(2+)</name>
        <dbReference type="ChEBI" id="CHEBI:29105"/>
        <note>catalytic</note>
    </ligand>
</feature>
<feature type="binding site" evidence="18">
    <location>
        <position position="84"/>
    </location>
    <ligand>
        <name>Zn(2+)</name>
        <dbReference type="ChEBI" id="CHEBI:29105"/>
        <note>catalytic</note>
    </ligand>
</feature>
<dbReference type="InterPro" id="IPR011549">
    <property type="entry name" value="RibD_C"/>
</dbReference>
<dbReference type="GO" id="GO:0009231">
    <property type="term" value="P:riboflavin biosynthetic process"/>
    <property type="evidence" value="ECO:0007669"/>
    <property type="project" value="UniProtKB-UniPathway"/>
</dbReference>
<dbReference type="GO" id="GO:0050661">
    <property type="term" value="F:NADP binding"/>
    <property type="evidence" value="ECO:0007669"/>
    <property type="project" value="InterPro"/>
</dbReference>
<dbReference type="InterPro" id="IPR016192">
    <property type="entry name" value="APOBEC/CMP_deaminase_Zn-bd"/>
</dbReference>
<dbReference type="Proteomes" id="UP000027142">
    <property type="component" value="Chromosome"/>
</dbReference>
<dbReference type="InterPro" id="IPR002125">
    <property type="entry name" value="CMP_dCMP_dom"/>
</dbReference>
<dbReference type="PANTHER" id="PTHR38011:SF7">
    <property type="entry name" value="2,5-DIAMINO-6-RIBOSYLAMINO-4(3H)-PYRIMIDINONE 5'-PHOSPHATE REDUCTASE"/>
    <property type="match status" value="1"/>
</dbReference>
<comment type="pathway">
    <text evidence="3 15">Cofactor biosynthesis; riboflavin biosynthesis; 5-amino-6-(D-ribitylamino)uracil from GTP: step 3/4.</text>
</comment>
<dbReference type="CDD" id="cd01284">
    <property type="entry name" value="Riboflavin_deaminase-reductase"/>
    <property type="match status" value="1"/>
</dbReference>
<evidence type="ECO:0000256" key="9">
    <source>
        <dbReference type="ARBA" id="ARBA00022833"/>
    </source>
</evidence>
<feature type="binding site" evidence="17">
    <location>
        <position position="207"/>
    </location>
    <ligand>
        <name>substrate</name>
    </ligand>
</feature>
<dbReference type="GO" id="GO:0008835">
    <property type="term" value="F:diaminohydroxyphosphoribosylaminopyrimidine deaminase activity"/>
    <property type="evidence" value="ECO:0007669"/>
    <property type="project" value="UniProtKB-EC"/>
</dbReference>
<dbReference type="GO" id="GO:0008270">
    <property type="term" value="F:zinc ion binding"/>
    <property type="evidence" value="ECO:0007669"/>
    <property type="project" value="InterPro"/>
</dbReference>
<dbReference type="InterPro" id="IPR004794">
    <property type="entry name" value="Eubact_RibD"/>
</dbReference>
<feature type="binding site" evidence="17">
    <location>
        <position position="168"/>
    </location>
    <ligand>
        <name>substrate</name>
    </ligand>
</feature>
<evidence type="ECO:0000256" key="10">
    <source>
        <dbReference type="ARBA" id="ARBA00022857"/>
    </source>
</evidence>
<evidence type="ECO:0000256" key="2">
    <source>
        <dbReference type="ARBA" id="ARBA00004882"/>
    </source>
</evidence>
<evidence type="ECO:0000259" key="19">
    <source>
        <dbReference type="PROSITE" id="PS51747"/>
    </source>
</evidence>
<comment type="cofactor">
    <cofactor evidence="15 18">
        <name>Zn(2+)</name>
        <dbReference type="ChEBI" id="CHEBI:29105"/>
    </cofactor>
    <text evidence="15 18">Binds 1 zinc ion.</text>
</comment>
<protein>
    <recommendedName>
        <fullName evidence="15">Riboflavin biosynthesis protein RibD</fullName>
    </recommendedName>
    <domain>
        <recommendedName>
            <fullName evidence="15">Diaminohydroxyphosphoribosylaminopyrimidine deaminase</fullName>
            <shortName evidence="15">DRAP deaminase</shortName>
            <ecNumber evidence="15">3.5.4.26</ecNumber>
        </recommendedName>
        <alternativeName>
            <fullName evidence="15">Riboflavin-specific deaminase</fullName>
        </alternativeName>
    </domain>
    <domain>
        <recommendedName>
            <fullName evidence="15">5-amino-6-(5-phosphoribosylamino)uracil reductase</fullName>
            <ecNumber evidence="15">1.1.1.193</ecNumber>
        </recommendedName>
        <alternativeName>
            <fullName evidence="15">HTP reductase</fullName>
        </alternativeName>
    </domain>
</protein>
<evidence type="ECO:0000256" key="18">
    <source>
        <dbReference type="PIRSR" id="PIRSR006769-3"/>
    </source>
</evidence>
<dbReference type="HOGENOM" id="CLU_036590_1_2_9"/>
<evidence type="ECO:0000256" key="16">
    <source>
        <dbReference type="PIRSR" id="PIRSR006769-1"/>
    </source>
</evidence>
<evidence type="ECO:0000313" key="20">
    <source>
        <dbReference type="EMBL" id="AIC96415.1"/>
    </source>
</evidence>
<dbReference type="FunFam" id="3.40.140.10:FF:000025">
    <property type="entry name" value="Riboflavin biosynthesis protein RibD"/>
    <property type="match status" value="1"/>
</dbReference>
<feature type="binding site" evidence="17">
    <location>
        <begin position="294"/>
        <end position="300"/>
    </location>
    <ligand>
        <name>NADP(+)</name>
        <dbReference type="ChEBI" id="CHEBI:58349"/>
    </ligand>
</feature>
<dbReference type="RefSeq" id="WP_038484434.1">
    <property type="nucleotide sequence ID" value="NZ_CP003923.1"/>
</dbReference>
<evidence type="ECO:0000256" key="8">
    <source>
        <dbReference type="ARBA" id="ARBA00022801"/>
    </source>
</evidence>
<dbReference type="eggNOG" id="COG0117">
    <property type="taxonomic scope" value="Bacteria"/>
</dbReference>
<sequence length="367" mass="39555">MSDQMYMKLALENAKAMLGQTGANPIVGCVLVKESRVVGIGSHLKEGGPHAEIHALQMAGEHAKGSTAYVTLEPCSHTGKTGPCADALVKAGVKKVVVASLDPNPKVAGNGIKRLKDAGVLVEVGLLEEDATKLNEVFNFAIVQKRPFVTLKAAVSLDGKIATKTTHSKWITSPPAREDVHRLRSEHQGIIVGIETVLKDNPSLTARIPNGRNPVRIIVDSQMRIPLDCNVVNDGEAPIYLFTSAAPAHRAKEAALKEKGVHIFYTTNQEKVDVDEMLATLFSKGITSTLLEAGGTLNAAFLEQQHVQKCIIYIAPKLIGGRDARSFFEGIGIETMDQAIPLEWAESSVIGPDLKIVAYPQYENKKT</sequence>
<dbReference type="PIRSF" id="PIRSF006769">
    <property type="entry name" value="RibD"/>
    <property type="match status" value="1"/>
</dbReference>
<dbReference type="KEGG" id="ble:BleG1_3868"/>
<dbReference type="PROSITE" id="PS00903">
    <property type="entry name" value="CYT_DCMP_DEAMINASES_1"/>
    <property type="match status" value="1"/>
</dbReference>
<evidence type="ECO:0000256" key="15">
    <source>
        <dbReference type="PIRNR" id="PIRNR006769"/>
    </source>
</evidence>
<evidence type="ECO:0000256" key="5">
    <source>
        <dbReference type="ARBA" id="ARBA00007417"/>
    </source>
</evidence>
<dbReference type="GO" id="GO:0008703">
    <property type="term" value="F:5-amino-6-(5-phosphoribosylamino)uracil reductase activity"/>
    <property type="evidence" value="ECO:0007669"/>
    <property type="project" value="UniProtKB-EC"/>
</dbReference>
<evidence type="ECO:0000313" key="21">
    <source>
        <dbReference type="Proteomes" id="UP000027142"/>
    </source>
</evidence>
<dbReference type="EMBL" id="CP003923">
    <property type="protein sequence ID" value="AIC96415.1"/>
    <property type="molecule type" value="Genomic_DNA"/>
</dbReference>
<feature type="domain" description="CMP/dCMP-type deaminase" evidence="19">
    <location>
        <begin position="1"/>
        <end position="123"/>
    </location>
</feature>
<dbReference type="SUPFAM" id="SSF53597">
    <property type="entry name" value="Dihydrofolate reductase-like"/>
    <property type="match status" value="1"/>
</dbReference>
<dbReference type="InterPro" id="IPR016193">
    <property type="entry name" value="Cytidine_deaminase-like"/>
</dbReference>
<evidence type="ECO:0000256" key="4">
    <source>
        <dbReference type="ARBA" id="ARBA00005259"/>
    </source>
</evidence>
<feature type="binding site" evidence="18">
    <location>
        <position position="50"/>
    </location>
    <ligand>
        <name>Zn(2+)</name>
        <dbReference type="ChEBI" id="CHEBI:29105"/>
        <note>catalytic</note>
    </ligand>
</feature>
<comment type="similarity">
    <text evidence="4 15">In the N-terminal section; belongs to the cytidine and deoxycytidylate deaminase family.</text>
</comment>
<dbReference type="SUPFAM" id="SSF53927">
    <property type="entry name" value="Cytidine deaminase-like"/>
    <property type="match status" value="1"/>
</dbReference>
<keyword evidence="6 15" id="KW-0686">Riboflavin biosynthesis</keyword>
<evidence type="ECO:0000256" key="6">
    <source>
        <dbReference type="ARBA" id="ARBA00022619"/>
    </source>
</evidence>
<dbReference type="PROSITE" id="PS51747">
    <property type="entry name" value="CYT_DCMP_DEAMINASES_2"/>
    <property type="match status" value="1"/>
</dbReference>
<feature type="binding site" evidence="17">
    <location>
        <position position="200"/>
    </location>
    <ligand>
        <name>NADP(+)</name>
        <dbReference type="ChEBI" id="CHEBI:58349"/>
    </ligand>
</feature>